<comment type="subcellular location">
    <subcellularLocation>
        <location evidence="1">Membrane</location>
        <topology evidence="1">Single-pass membrane protein</topology>
    </subcellularLocation>
</comment>
<keyword evidence="5" id="KW-0472">Membrane</keyword>
<feature type="compositionally biased region" description="Gly residues" evidence="6">
    <location>
        <begin position="62"/>
        <end position="77"/>
    </location>
</feature>
<protein>
    <submittedName>
        <fullName evidence="7">Uncharacterized protein</fullName>
    </submittedName>
</protein>
<keyword evidence="3" id="KW-0712">Selenocysteine</keyword>
<sequence>MPYVKNGQVVDSQEWSIAYLMSCLTGLYDEVLFFFQTLISPSAAQHGTQTAARIRQDTRQAPGGGGTGGRRPPGHNGGAPRVTGMDTLNRRTVSSVACGGGG</sequence>
<keyword evidence="2" id="KW-0812">Transmembrane</keyword>
<dbReference type="GO" id="GO:0006816">
    <property type="term" value="P:calcium ion transport"/>
    <property type="evidence" value="ECO:0007669"/>
    <property type="project" value="TreeGrafter"/>
</dbReference>
<dbReference type="InterPro" id="IPR024491">
    <property type="entry name" value="Se_SelK/SelG"/>
</dbReference>
<evidence type="ECO:0000256" key="3">
    <source>
        <dbReference type="ARBA" id="ARBA00022933"/>
    </source>
</evidence>
<feature type="region of interest" description="Disordered" evidence="6">
    <location>
        <begin position="46"/>
        <end position="86"/>
    </location>
</feature>
<proteinExistence type="predicted"/>
<comment type="caution">
    <text evidence="7">The sequence shown here is derived from an EMBL/GenBank/DDBJ whole genome shotgun (WGS) entry which is preliminary data.</text>
</comment>
<dbReference type="GO" id="GO:0032469">
    <property type="term" value="P:endoplasmic reticulum calcium ion homeostasis"/>
    <property type="evidence" value="ECO:0007669"/>
    <property type="project" value="TreeGrafter"/>
</dbReference>
<evidence type="ECO:0000313" key="7">
    <source>
        <dbReference type="EMBL" id="KAK9816383.1"/>
    </source>
</evidence>
<dbReference type="PANTHER" id="PTHR16875">
    <property type="entry name" value="SELENOPROTEIN K"/>
    <property type="match status" value="1"/>
</dbReference>
<organism evidence="7 8">
    <name type="scientific">Apatococcus lobatus</name>
    <dbReference type="NCBI Taxonomy" id="904363"/>
    <lineage>
        <taxon>Eukaryota</taxon>
        <taxon>Viridiplantae</taxon>
        <taxon>Chlorophyta</taxon>
        <taxon>core chlorophytes</taxon>
        <taxon>Trebouxiophyceae</taxon>
        <taxon>Chlorellales</taxon>
        <taxon>Chlorellaceae</taxon>
        <taxon>Apatococcus</taxon>
    </lineage>
</organism>
<dbReference type="PANTHER" id="PTHR16875:SF0">
    <property type="entry name" value="SELENOPROTEIN K"/>
    <property type="match status" value="1"/>
</dbReference>
<keyword evidence="4" id="KW-1133">Transmembrane helix</keyword>
<evidence type="ECO:0000256" key="2">
    <source>
        <dbReference type="ARBA" id="ARBA00022692"/>
    </source>
</evidence>
<keyword evidence="8" id="KW-1185">Reference proteome</keyword>
<reference evidence="7 8" key="1">
    <citation type="journal article" date="2024" name="Nat. Commun.">
        <title>Phylogenomics reveals the evolutionary origins of lichenization in chlorophyte algae.</title>
        <authorList>
            <person name="Puginier C."/>
            <person name="Libourel C."/>
            <person name="Otte J."/>
            <person name="Skaloud P."/>
            <person name="Haon M."/>
            <person name="Grisel S."/>
            <person name="Petersen M."/>
            <person name="Berrin J.G."/>
            <person name="Delaux P.M."/>
            <person name="Dal Grande F."/>
            <person name="Keller J."/>
        </authorList>
    </citation>
    <scope>NUCLEOTIDE SEQUENCE [LARGE SCALE GENOMIC DNA]</scope>
    <source>
        <strain evidence="7 8">SAG 2145</strain>
    </source>
</reference>
<evidence type="ECO:0000256" key="6">
    <source>
        <dbReference type="SAM" id="MobiDB-lite"/>
    </source>
</evidence>
<evidence type="ECO:0000256" key="1">
    <source>
        <dbReference type="ARBA" id="ARBA00004167"/>
    </source>
</evidence>
<dbReference type="AlphaFoldDB" id="A0AAW1Q6R0"/>
<gene>
    <name evidence="7" type="ORF">WJX74_001506</name>
</gene>
<name>A0AAW1Q6R0_9CHLO</name>
<dbReference type="Proteomes" id="UP001438707">
    <property type="component" value="Unassembled WGS sequence"/>
</dbReference>
<dbReference type="EMBL" id="JALJOS010000076">
    <property type="protein sequence ID" value="KAK9816383.1"/>
    <property type="molecule type" value="Genomic_DNA"/>
</dbReference>
<evidence type="ECO:0000313" key="8">
    <source>
        <dbReference type="Proteomes" id="UP001438707"/>
    </source>
</evidence>
<dbReference type="GO" id="GO:0005794">
    <property type="term" value="C:Golgi apparatus"/>
    <property type="evidence" value="ECO:0007669"/>
    <property type="project" value="TreeGrafter"/>
</dbReference>
<dbReference type="GO" id="GO:0005789">
    <property type="term" value="C:endoplasmic reticulum membrane"/>
    <property type="evidence" value="ECO:0007669"/>
    <property type="project" value="TreeGrafter"/>
</dbReference>
<dbReference type="Pfam" id="PF10961">
    <property type="entry name" value="SelK_SelG"/>
    <property type="match status" value="1"/>
</dbReference>
<evidence type="ECO:0000256" key="4">
    <source>
        <dbReference type="ARBA" id="ARBA00022989"/>
    </source>
</evidence>
<accession>A0AAW1Q6R0</accession>
<evidence type="ECO:0000256" key="5">
    <source>
        <dbReference type="ARBA" id="ARBA00023136"/>
    </source>
</evidence>